<evidence type="ECO:0000313" key="8">
    <source>
        <dbReference type="Proteomes" id="UP000187485"/>
    </source>
</evidence>
<dbReference type="InterPro" id="IPR035906">
    <property type="entry name" value="MetI-like_sf"/>
</dbReference>
<comment type="caution">
    <text evidence="7">The sequence shown here is derived from an EMBL/GenBank/DDBJ whole genome shotgun (WGS) entry which is preliminary data.</text>
</comment>
<keyword evidence="8" id="KW-1185">Reference proteome</keyword>
<comment type="subcellular location">
    <subcellularLocation>
        <location evidence="5">Cell membrane</location>
        <topology evidence="5">Multi-pass membrane protein</topology>
    </subcellularLocation>
    <subcellularLocation>
        <location evidence="1">Membrane</location>
        <topology evidence="1">Multi-pass membrane protein</topology>
    </subcellularLocation>
</comment>
<dbReference type="EMBL" id="BDJK01000003">
    <property type="protein sequence ID" value="GAV21694.1"/>
    <property type="molecule type" value="Genomic_DNA"/>
</dbReference>
<dbReference type="CDD" id="cd06261">
    <property type="entry name" value="TM_PBP2"/>
    <property type="match status" value="1"/>
</dbReference>
<evidence type="ECO:0000313" key="7">
    <source>
        <dbReference type="EMBL" id="GAV21694.1"/>
    </source>
</evidence>
<evidence type="ECO:0000256" key="5">
    <source>
        <dbReference type="RuleBase" id="RU363032"/>
    </source>
</evidence>
<dbReference type="AlphaFoldDB" id="A0A1L8CS63"/>
<dbReference type="PANTHER" id="PTHR43632">
    <property type="entry name" value="PERMEASE COMPONENT OF TUNGSTATE ABC TRANSPORTER"/>
    <property type="match status" value="1"/>
</dbReference>
<organism evidence="7 8">
    <name type="scientific">Carboxydothermus pertinax</name>
    <dbReference type="NCBI Taxonomy" id="870242"/>
    <lineage>
        <taxon>Bacteria</taxon>
        <taxon>Bacillati</taxon>
        <taxon>Bacillota</taxon>
        <taxon>Clostridia</taxon>
        <taxon>Thermoanaerobacterales</taxon>
        <taxon>Thermoanaerobacteraceae</taxon>
        <taxon>Carboxydothermus</taxon>
    </lineage>
</organism>
<evidence type="ECO:0000256" key="4">
    <source>
        <dbReference type="ARBA" id="ARBA00023136"/>
    </source>
</evidence>
<proteinExistence type="inferred from homology"/>
<evidence type="ECO:0000259" key="6">
    <source>
        <dbReference type="PROSITE" id="PS50928"/>
    </source>
</evidence>
<dbReference type="Proteomes" id="UP000187485">
    <property type="component" value="Unassembled WGS sequence"/>
</dbReference>
<accession>A0A1L8CS63</accession>
<keyword evidence="3 5" id="KW-1133">Transmembrane helix</keyword>
<dbReference type="InterPro" id="IPR000515">
    <property type="entry name" value="MetI-like"/>
</dbReference>
<dbReference type="OrthoDB" id="9781724at2"/>
<dbReference type="SUPFAM" id="SSF161098">
    <property type="entry name" value="MetI-like"/>
    <property type="match status" value="1"/>
</dbReference>
<dbReference type="PANTHER" id="PTHR43632:SF1">
    <property type="entry name" value="PERMEASE COMPONENT OF TUNGSTATE ABC TRANSPORTER"/>
    <property type="match status" value="1"/>
</dbReference>
<dbReference type="PROSITE" id="PS50928">
    <property type="entry name" value="ABC_TM1"/>
    <property type="match status" value="1"/>
</dbReference>
<evidence type="ECO:0000256" key="1">
    <source>
        <dbReference type="ARBA" id="ARBA00004141"/>
    </source>
</evidence>
<reference evidence="8" key="1">
    <citation type="submission" date="2016-12" db="EMBL/GenBank/DDBJ databases">
        <title>Draft Genome Sequences od Carboxydothermus pertinax and islandicus, Hydrogenogenic Carboxydotrophic Bacteria.</title>
        <authorList>
            <person name="Fukuyama Y."/>
            <person name="Ohmae K."/>
            <person name="Yoneda Y."/>
            <person name="Yoshida T."/>
            <person name="Sako Y."/>
        </authorList>
    </citation>
    <scope>NUCLEOTIDE SEQUENCE [LARGE SCALE GENOMIC DNA]</scope>
    <source>
        <strain evidence="8">Ug1</strain>
    </source>
</reference>
<dbReference type="STRING" id="870242.cpu_02040"/>
<gene>
    <name evidence="7" type="ORF">cpu_02040</name>
</gene>
<feature type="transmembrane region" description="Helical" evidence="5">
    <location>
        <begin position="154"/>
        <end position="181"/>
    </location>
</feature>
<sequence length="230" mass="25107">MEFIWEGIKESIRLILNGDPELYQILHLTLKVSLTATLLAAIVGLPLGAFLGRKKFWGQKIILGIFNALLGLPPVVVGLWLTLFLWRSGPLGNLNLLYTPKAMILAQFCIALPEVIVFTAVAFSQISESFFRQVKALGASRKQQLYLLLKEVRLGLLAAVIAGFGAAISEVGASIMVGGNIYQETRVLTTSILLEVGRGNFGLAIGLSLILMVISFSVVGILTYWQRKGY</sequence>
<feature type="transmembrane region" description="Helical" evidence="5">
    <location>
        <begin position="201"/>
        <end position="225"/>
    </location>
</feature>
<keyword evidence="4 5" id="KW-0472">Membrane</keyword>
<protein>
    <submittedName>
        <fullName evidence="7">ABC transporter permease</fullName>
    </submittedName>
</protein>
<feature type="transmembrane region" description="Helical" evidence="5">
    <location>
        <begin position="63"/>
        <end position="84"/>
    </location>
</feature>
<dbReference type="RefSeq" id="WP_075858142.1">
    <property type="nucleotide sequence ID" value="NZ_BDJK01000003.1"/>
</dbReference>
<comment type="similarity">
    <text evidence="5">Belongs to the binding-protein-dependent transport system permease family.</text>
</comment>
<dbReference type="NCBIfam" id="NF038017">
    <property type="entry name" value="ABC_perm1"/>
    <property type="match status" value="1"/>
</dbReference>
<keyword evidence="5" id="KW-0813">Transport</keyword>
<evidence type="ECO:0000256" key="2">
    <source>
        <dbReference type="ARBA" id="ARBA00022692"/>
    </source>
</evidence>
<feature type="domain" description="ABC transmembrane type-1" evidence="6">
    <location>
        <begin position="26"/>
        <end position="222"/>
    </location>
</feature>
<keyword evidence="2 5" id="KW-0812">Transmembrane</keyword>
<feature type="transmembrane region" description="Helical" evidence="5">
    <location>
        <begin position="104"/>
        <end position="123"/>
    </location>
</feature>
<dbReference type="GO" id="GO:0005886">
    <property type="term" value="C:plasma membrane"/>
    <property type="evidence" value="ECO:0007669"/>
    <property type="project" value="UniProtKB-SubCell"/>
</dbReference>
<evidence type="ECO:0000256" key="3">
    <source>
        <dbReference type="ARBA" id="ARBA00022989"/>
    </source>
</evidence>
<name>A0A1L8CS63_9THEO</name>
<dbReference type="Pfam" id="PF00528">
    <property type="entry name" value="BPD_transp_1"/>
    <property type="match status" value="1"/>
</dbReference>
<dbReference type="GO" id="GO:0055085">
    <property type="term" value="P:transmembrane transport"/>
    <property type="evidence" value="ECO:0007669"/>
    <property type="project" value="InterPro"/>
</dbReference>
<dbReference type="Gene3D" id="1.10.3720.10">
    <property type="entry name" value="MetI-like"/>
    <property type="match status" value="1"/>
</dbReference>
<feature type="transmembrane region" description="Helical" evidence="5">
    <location>
        <begin position="32"/>
        <end position="51"/>
    </location>
</feature>
<dbReference type="InterPro" id="IPR049783">
    <property type="entry name" value="ABC_perm_TupB-like"/>
</dbReference>